<dbReference type="InterPro" id="IPR045053">
    <property type="entry name" value="MAN-like"/>
</dbReference>
<dbReference type="PANTHER" id="PTHR31451">
    <property type="match status" value="1"/>
</dbReference>
<gene>
    <name evidence="12" type="ORF">EVJ58_g10093</name>
</gene>
<name>A0A4Y9XUT6_9APHY</name>
<evidence type="ECO:0000256" key="9">
    <source>
        <dbReference type="RuleBase" id="RU361153"/>
    </source>
</evidence>
<evidence type="ECO:0000256" key="10">
    <source>
        <dbReference type="SAM" id="SignalP"/>
    </source>
</evidence>
<dbReference type="GO" id="GO:0016985">
    <property type="term" value="F:mannan endo-1,4-beta-mannosidase activity"/>
    <property type="evidence" value="ECO:0007669"/>
    <property type="project" value="UniProtKB-EC"/>
</dbReference>
<reference evidence="12 13" key="1">
    <citation type="submission" date="2019-01" db="EMBL/GenBank/DDBJ databases">
        <title>Genome sequencing of the rare red list fungi Fomitopsis rosea.</title>
        <authorList>
            <person name="Buettner E."/>
            <person name="Kellner H."/>
        </authorList>
    </citation>
    <scope>NUCLEOTIDE SEQUENCE [LARGE SCALE GENOMIC DNA]</scope>
    <source>
        <strain evidence="12 13">DSM 105464</strain>
    </source>
</reference>
<feature type="signal peptide" evidence="10">
    <location>
        <begin position="1"/>
        <end position="27"/>
    </location>
</feature>
<organism evidence="12 13">
    <name type="scientific">Rhodofomes roseus</name>
    <dbReference type="NCBI Taxonomy" id="34475"/>
    <lineage>
        <taxon>Eukaryota</taxon>
        <taxon>Fungi</taxon>
        <taxon>Dikarya</taxon>
        <taxon>Basidiomycota</taxon>
        <taxon>Agaricomycotina</taxon>
        <taxon>Agaricomycetes</taxon>
        <taxon>Polyporales</taxon>
        <taxon>Rhodofomes</taxon>
    </lineage>
</organism>
<dbReference type="GO" id="GO:0005576">
    <property type="term" value="C:extracellular region"/>
    <property type="evidence" value="ECO:0007669"/>
    <property type="project" value="UniProtKB-SubCell"/>
</dbReference>
<sequence>MFASTASKPVFTLCAFFLLLSAQVAQAANSFAGSSLYYAAGLNEGDRTTLLKGLQGAGLKVLRVWIGGQSGSQKGTKLNAFNDLEPNTPCNGTASCYDDTVLERLDDFMVAANSYGVKLLISMHSFNALQGNDPYGKKYGKENFYSDAEAQTVFDARLEHILNHNHTSLNKPWKELKDYVFGFEAENEAMIGDGESFVQAHQQWQCDRAGTIKGQLGNDSGILVMTGGESWLSESVQPGFLTCDALDVISIHTYRTEDLSTDVLKPYVSQAQAAGKMLILEEWGACYFDTSNNDCPTGNALPADTRSGNIINWAEQIDNAGLPWLYWQVLPNADPHGDFDYEIGLDGSDPAAWSALQQAAKSAANATAAFDFSAYLL</sequence>
<evidence type="ECO:0000256" key="8">
    <source>
        <dbReference type="ARBA" id="ARBA00023295"/>
    </source>
</evidence>
<dbReference type="Proteomes" id="UP000298390">
    <property type="component" value="Unassembled WGS sequence"/>
</dbReference>
<protein>
    <recommendedName>
        <fullName evidence="4">mannan endo-1,4-beta-mannosidase</fullName>
        <ecNumber evidence="4">3.2.1.78</ecNumber>
    </recommendedName>
</protein>
<keyword evidence="6 10" id="KW-0732">Signal</keyword>
<evidence type="ECO:0000256" key="4">
    <source>
        <dbReference type="ARBA" id="ARBA00012706"/>
    </source>
</evidence>
<feature type="domain" description="Glycoside hydrolase family 5" evidence="11">
    <location>
        <begin position="46"/>
        <end position="329"/>
    </location>
</feature>
<evidence type="ECO:0000256" key="2">
    <source>
        <dbReference type="ARBA" id="ARBA00004613"/>
    </source>
</evidence>
<keyword evidence="5" id="KW-0964">Secreted</keyword>
<comment type="similarity">
    <text evidence="3 9">Belongs to the glycosyl hydrolase 5 (cellulase A) family.</text>
</comment>
<evidence type="ECO:0000256" key="3">
    <source>
        <dbReference type="ARBA" id="ARBA00005641"/>
    </source>
</evidence>
<dbReference type="PANTHER" id="PTHR31451:SF39">
    <property type="entry name" value="MANNAN ENDO-1,4-BETA-MANNOSIDASE 1"/>
    <property type="match status" value="1"/>
</dbReference>
<comment type="subcellular location">
    <subcellularLocation>
        <location evidence="2">Secreted</location>
    </subcellularLocation>
</comment>
<dbReference type="SUPFAM" id="SSF51445">
    <property type="entry name" value="(Trans)glycosidases"/>
    <property type="match status" value="1"/>
</dbReference>
<comment type="catalytic activity">
    <reaction evidence="1">
        <text>Random hydrolysis of (1-&gt;4)-beta-D-mannosidic linkages in mannans, galactomannans and glucomannans.</text>
        <dbReference type="EC" id="3.2.1.78"/>
    </reaction>
</comment>
<dbReference type="InterPro" id="IPR017853">
    <property type="entry name" value="GH"/>
</dbReference>
<accession>A0A4Y9XUT6</accession>
<dbReference type="STRING" id="34475.A0A4Y9XUT6"/>
<evidence type="ECO:0000256" key="7">
    <source>
        <dbReference type="ARBA" id="ARBA00022801"/>
    </source>
</evidence>
<evidence type="ECO:0000256" key="6">
    <source>
        <dbReference type="ARBA" id="ARBA00022729"/>
    </source>
</evidence>
<dbReference type="Pfam" id="PF00150">
    <property type="entry name" value="Cellulase"/>
    <property type="match status" value="1"/>
</dbReference>
<keyword evidence="8 9" id="KW-0326">Glycosidase</keyword>
<dbReference type="AlphaFoldDB" id="A0A4Y9XUT6"/>
<dbReference type="InterPro" id="IPR001547">
    <property type="entry name" value="Glyco_hydro_5"/>
</dbReference>
<comment type="caution">
    <text evidence="12">The sequence shown here is derived from an EMBL/GenBank/DDBJ whole genome shotgun (WGS) entry which is preliminary data.</text>
</comment>
<proteinExistence type="inferred from homology"/>
<feature type="chain" id="PRO_5021343016" description="mannan endo-1,4-beta-mannosidase" evidence="10">
    <location>
        <begin position="28"/>
        <end position="377"/>
    </location>
</feature>
<dbReference type="EC" id="3.2.1.78" evidence="4"/>
<evidence type="ECO:0000313" key="12">
    <source>
        <dbReference type="EMBL" id="TFY52309.1"/>
    </source>
</evidence>
<keyword evidence="7 9" id="KW-0378">Hydrolase</keyword>
<evidence type="ECO:0000259" key="11">
    <source>
        <dbReference type="Pfam" id="PF00150"/>
    </source>
</evidence>
<evidence type="ECO:0000256" key="5">
    <source>
        <dbReference type="ARBA" id="ARBA00022525"/>
    </source>
</evidence>
<dbReference type="Gene3D" id="3.20.20.80">
    <property type="entry name" value="Glycosidases"/>
    <property type="match status" value="1"/>
</dbReference>
<evidence type="ECO:0000256" key="1">
    <source>
        <dbReference type="ARBA" id="ARBA00001678"/>
    </source>
</evidence>
<evidence type="ECO:0000313" key="13">
    <source>
        <dbReference type="Proteomes" id="UP000298390"/>
    </source>
</evidence>
<dbReference type="GO" id="GO:0046355">
    <property type="term" value="P:mannan catabolic process"/>
    <property type="evidence" value="ECO:0007669"/>
    <property type="project" value="UniProtKB-ARBA"/>
</dbReference>
<dbReference type="EMBL" id="SEKV01001001">
    <property type="protein sequence ID" value="TFY52309.1"/>
    <property type="molecule type" value="Genomic_DNA"/>
</dbReference>